<feature type="region of interest" description="Disordered" evidence="7">
    <location>
        <begin position="1"/>
        <end position="29"/>
    </location>
</feature>
<evidence type="ECO:0000256" key="5">
    <source>
        <dbReference type="ARBA" id="ARBA00022989"/>
    </source>
</evidence>
<evidence type="ECO:0000256" key="8">
    <source>
        <dbReference type="SAM" id="Phobius"/>
    </source>
</evidence>
<keyword evidence="3" id="KW-0547">Nucleotide-binding</keyword>
<dbReference type="InterPro" id="IPR011527">
    <property type="entry name" value="ABC1_TM_dom"/>
</dbReference>
<dbReference type="PROSITE" id="PS50893">
    <property type="entry name" value="ABC_TRANSPORTER_2"/>
    <property type="match status" value="1"/>
</dbReference>
<dbReference type="PROSITE" id="PS00211">
    <property type="entry name" value="ABC_TRANSPORTER_1"/>
    <property type="match status" value="1"/>
</dbReference>
<dbReference type="InterPro" id="IPR039421">
    <property type="entry name" value="Type_1_exporter"/>
</dbReference>
<protein>
    <submittedName>
        <fullName evidence="11">Multidrug resistance ABC transporter ATP-binding and permease protein</fullName>
    </submittedName>
</protein>
<keyword evidence="12" id="KW-1185">Reference proteome</keyword>
<dbReference type="PROSITE" id="PS50929">
    <property type="entry name" value="ABC_TM1F"/>
    <property type="match status" value="1"/>
</dbReference>
<keyword evidence="6 8" id="KW-0472">Membrane</keyword>
<dbReference type="SMART" id="SM00382">
    <property type="entry name" value="AAA"/>
    <property type="match status" value="1"/>
</dbReference>
<evidence type="ECO:0000313" key="12">
    <source>
        <dbReference type="Proteomes" id="UP000319342"/>
    </source>
</evidence>
<dbReference type="GO" id="GO:0090374">
    <property type="term" value="P:oligopeptide export from mitochondrion"/>
    <property type="evidence" value="ECO:0007669"/>
    <property type="project" value="TreeGrafter"/>
</dbReference>
<comment type="subcellular location">
    <subcellularLocation>
        <location evidence="1">Cell membrane</location>
        <topology evidence="1">Multi-pass membrane protein</topology>
    </subcellularLocation>
</comment>
<dbReference type="InterPro" id="IPR017871">
    <property type="entry name" value="ABC_transporter-like_CS"/>
</dbReference>
<evidence type="ECO:0000256" key="7">
    <source>
        <dbReference type="SAM" id="MobiDB-lite"/>
    </source>
</evidence>
<feature type="transmembrane region" description="Helical" evidence="8">
    <location>
        <begin position="290"/>
        <end position="311"/>
    </location>
</feature>
<dbReference type="InterPro" id="IPR027417">
    <property type="entry name" value="P-loop_NTPase"/>
</dbReference>
<evidence type="ECO:0000259" key="9">
    <source>
        <dbReference type="PROSITE" id="PS50893"/>
    </source>
</evidence>
<dbReference type="AlphaFoldDB" id="A0A518CZ08"/>
<evidence type="ECO:0000256" key="1">
    <source>
        <dbReference type="ARBA" id="ARBA00004651"/>
    </source>
</evidence>
<feature type="domain" description="ABC transporter" evidence="9">
    <location>
        <begin position="386"/>
        <end position="622"/>
    </location>
</feature>
<dbReference type="SUPFAM" id="SSF52540">
    <property type="entry name" value="P-loop containing nucleoside triphosphate hydrolases"/>
    <property type="match status" value="1"/>
</dbReference>
<dbReference type="FunFam" id="3.40.50.300:FF:000218">
    <property type="entry name" value="Multidrug ABC transporter ATP-binding protein"/>
    <property type="match status" value="1"/>
</dbReference>
<dbReference type="GO" id="GO:0016887">
    <property type="term" value="F:ATP hydrolysis activity"/>
    <property type="evidence" value="ECO:0007669"/>
    <property type="project" value="InterPro"/>
</dbReference>
<gene>
    <name evidence="11" type="primary">lmrA</name>
    <name evidence="11" type="ORF">Pla163_15570</name>
</gene>
<accession>A0A518CZ08</accession>
<feature type="compositionally biased region" description="Basic and acidic residues" evidence="7">
    <location>
        <begin position="10"/>
        <end position="29"/>
    </location>
</feature>
<dbReference type="Gene3D" id="1.20.1560.10">
    <property type="entry name" value="ABC transporter type 1, transmembrane domain"/>
    <property type="match status" value="1"/>
</dbReference>
<dbReference type="PANTHER" id="PTHR43394:SF1">
    <property type="entry name" value="ATP-BINDING CASSETTE SUB-FAMILY B MEMBER 10, MITOCHONDRIAL"/>
    <property type="match status" value="1"/>
</dbReference>
<dbReference type="GO" id="GO:0015421">
    <property type="term" value="F:ABC-type oligopeptide transporter activity"/>
    <property type="evidence" value="ECO:0007669"/>
    <property type="project" value="TreeGrafter"/>
</dbReference>
<feature type="transmembrane region" description="Helical" evidence="8">
    <location>
        <begin position="331"/>
        <end position="351"/>
    </location>
</feature>
<evidence type="ECO:0000256" key="6">
    <source>
        <dbReference type="ARBA" id="ARBA00023136"/>
    </source>
</evidence>
<dbReference type="Proteomes" id="UP000319342">
    <property type="component" value="Chromosome"/>
</dbReference>
<dbReference type="InterPro" id="IPR003593">
    <property type="entry name" value="AAA+_ATPase"/>
</dbReference>
<dbReference type="GO" id="GO:0005524">
    <property type="term" value="F:ATP binding"/>
    <property type="evidence" value="ECO:0007669"/>
    <property type="project" value="UniProtKB-KW"/>
</dbReference>
<evidence type="ECO:0000256" key="3">
    <source>
        <dbReference type="ARBA" id="ARBA00022741"/>
    </source>
</evidence>
<dbReference type="InterPro" id="IPR036640">
    <property type="entry name" value="ABC1_TM_sf"/>
</dbReference>
<dbReference type="PANTHER" id="PTHR43394">
    <property type="entry name" value="ATP-DEPENDENT PERMEASE MDL1, MITOCHONDRIAL"/>
    <property type="match status" value="1"/>
</dbReference>
<keyword evidence="2 8" id="KW-0812">Transmembrane</keyword>
<evidence type="ECO:0000313" key="11">
    <source>
        <dbReference type="EMBL" id="QDU84447.1"/>
    </source>
</evidence>
<dbReference type="GO" id="GO:0005886">
    <property type="term" value="C:plasma membrane"/>
    <property type="evidence" value="ECO:0007669"/>
    <property type="project" value="UniProtKB-SubCell"/>
</dbReference>
<feature type="domain" description="ABC transmembrane type-1" evidence="10">
    <location>
        <begin position="49"/>
        <end position="353"/>
    </location>
</feature>
<sequence>MTHTPSRHAPRADPEGPRELPEAPSGKDSRALPWRAWAALARPEAPSLVLGLLLAAVGSASALVFPTAIGLLVDGGAGAATGTGEVGTGAASVLAPLVSGPDGAVELERLGLVLLALFAVSSFCLALRYLLLANAGERIVRRLRKRVFAAILRQDMAYLAREGTGELTSRLAADCTKVQSLLSEGLVDGFRSVFVATIGIALLVARSPELTGVMLLGLPPVCLLAMYFGLRLSKLSKKVQDALAASTDVAEQRLAQLFTVRILGAEARATADYAASIDGVVTRAYARNRWAAVLTGAATFGVYVAMGLVLWTGAHWMEDGTLTPGTLVEFAIMSAFVAGALTGLVGLWTEVAHARGATARIEEIAERVPQVPTFGTRRLDDWRGDFAFSCVEFAYPSRPDEKVLDGLDLELAPGETVALVGPSGGGKSTIVALLLRLWEQDAGRLTVGGVPVEELDADWLRSRIGVVPQEPALLSGSLLDNLLLACPTADDAAIAAACRAARVDEFTERFDEGLGTPVGEGGRQLSGGQRQRLALARALLRDPRLLILDEATSNLDAESERLVSAALHEAGAGRSVLVIAHRLATVLMADRVAVVDGGRIVEQGSPSELQAAGGLFARWLGWQSTERRSD</sequence>
<keyword evidence="4 11" id="KW-0067">ATP-binding</keyword>
<dbReference type="InterPro" id="IPR003439">
    <property type="entry name" value="ABC_transporter-like_ATP-bd"/>
</dbReference>
<dbReference type="SUPFAM" id="SSF90123">
    <property type="entry name" value="ABC transporter transmembrane region"/>
    <property type="match status" value="1"/>
</dbReference>
<reference evidence="11 12" key="1">
    <citation type="submission" date="2019-02" db="EMBL/GenBank/DDBJ databases">
        <title>Deep-cultivation of Planctomycetes and their phenomic and genomic characterization uncovers novel biology.</title>
        <authorList>
            <person name="Wiegand S."/>
            <person name="Jogler M."/>
            <person name="Boedeker C."/>
            <person name="Pinto D."/>
            <person name="Vollmers J."/>
            <person name="Rivas-Marin E."/>
            <person name="Kohn T."/>
            <person name="Peeters S.H."/>
            <person name="Heuer A."/>
            <person name="Rast P."/>
            <person name="Oberbeckmann S."/>
            <person name="Bunk B."/>
            <person name="Jeske O."/>
            <person name="Meyerdierks A."/>
            <person name="Storesund J.E."/>
            <person name="Kallscheuer N."/>
            <person name="Luecker S."/>
            <person name="Lage O.M."/>
            <person name="Pohl T."/>
            <person name="Merkel B.J."/>
            <person name="Hornburger P."/>
            <person name="Mueller R.-W."/>
            <person name="Bruemmer F."/>
            <person name="Labrenz M."/>
            <person name="Spormann A.M."/>
            <person name="Op den Camp H."/>
            <person name="Overmann J."/>
            <person name="Amann R."/>
            <person name="Jetten M.S.M."/>
            <person name="Mascher T."/>
            <person name="Medema M.H."/>
            <person name="Devos D.P."/>
            <person name="Kaster A.-K."/>
            <person name="Ovreas L."/>
            <person name="Rohde M."/>
            <person name="Galperin M.Y."/>
            <person name="Jogler C."/>
        </authorList>
    </citation>
    <scope>NUCLEOTIDE SEQUENCE [LARGE SCALE GENOMIC DNA]</scope>
    <source>
        <strain evidence="11 12">Pla163</strain>
    </source>
</reference>
<evidence type="ECO:0000256" key="2">
    <source>
        <dbReference type="ARBA" id="ARBA00022692"/>
    </source>
</evidence>
<dbReference type="Gene3D" id="3.40.50.300">
    <property type="entry name" value="P-loop containing nucleotide triphosphate hydrolases"/>
    <property type="match status" value="1"/>
</dbReference>
<feature type="transmembrane region" description="Helical" evidence="8">
    <location>
        <begin position="48"/>
        <end position="73"/>
    </location>
</feature>
<evidence type="ECO:0000259" key="10">
    <source>
        <dbReference type="PROSITE" id="PS50929"/>
    </source>
</evidence>
<feature type="transmembrane region" description="Helical" evidence="8">
    <location>
        <begin position="210"/>
        <end position="230"/>
    </location>
</feature>
<dbReference type="RefSeq" id="WP_419186430.1">
    <property type="nucleotide sequence ID" value="NZ_CP036290.1"/>
</dbReference>
<proteinExistence type="predicted"/>
<organism evidence="11 12">
    <name type="scientific">Rohdeia mirabilis</name>
    <dbReference type="NCBI Taxonomy" id="2528008"/>
    <lineage>
        <taxon>Bacteria</taxon>
        <taxon>Pseudomonadati</taxon>
        <taxon>Planctomycetota</taxon>
        <taxon>Planctomycetia</taxon>
        <taxon>Planctomycetia incertae sedis</taxon>
        <taxon>Rohdeia</taxon>
    </lineage>
</organism>
<keyword evidence="5 8" id="KW-1133">Transmembrane helix</keyword>
<evidence type="ECO:0000256" key="4">
    <source>
        <dbReference type="ARBA" id="ARBA00022840"/>
    </source>
</evidence>
<dbReference type="Pfam" id="PF00005">
    <property type="entry name" value="ABC_tran"/>
    <property type="match status" value="1"/>
</dbReference>
<dbReference type="EMBL" id="CP036290">
    <property type="protein sequence ID" value="QDU84447.1"/>
    <property type="molecule type" value="Genomic_DNA"/>
</dbReference>
<feature type="transmembrane region" description="Helical" evidence="8">
    <location>
        <begin position="110"/>
        <end position="132"/>
    </location>
</feature>
<feature type="transmembrane region" description="Helical" evidence="8">
    <location>
        <begin position="186"/>
        <end position="204"/>
    </location>
</feature>
<name>A0A518CZ08_9BACT</name>
<dbReference type="Pfam" id="PF00664">
    <property type="entry name" value="ABC_membrane"/>
    <property type="match status" value="1"/>
</dbReference>